<dbReference type="SUPFAM" id="SSF48452">
    <property type="entry name" value="TPR-like"/>
    <property type="match status" value="1"/>
</dbReference>
<dbReference type="AlphaFoldDB" id="A0A0W8G269"/>
<organism evidence="1">
    <name type="scientific">hydrocarbon metagenome</name>
    <dbReference type="NCBI Taxonomy" id="938273"/>
    <lineage>
        <taxon>unclassified sequences</taxon>
        <taxon>metagenomes</taxon>
        <taxon>ecological metagenomes</taxon>
    </lineage>
</organism>
<comment type="caution">
    <text evidence="1">The sequence shown here is derived from an EMBL/GenBank/DDBJ whole genome shotgun (WGS) entry which is preliminary data.</text>
</comment>
<dbReference type="PANTHER" id="PTHR45947">
    <property type="entry name" value="SULFOQUINOVOSYL TRANSFERASE SQD2"/>
    <property type="match status" value="1"/>
</dbReference>
<dbReference type="Pfam" id="PF13692">
    <property type="entry name" value="Glyco_trans_1_4"/>
    <property type="match status" value="1"/>
</dbReference>
<dbReference type="EMBL" id="LNQE01000344">
    <property type="protein sequence ID" value="KUG27284.1"/>
    <property type="molecule type" value="Genomic_DNA"/>
</dbReference>
<gene>
    <name evidence="1" type="ORF">ASZ90_002877</name>
</gene>
<dbReference type="Gene3D" id="1.25.40.10">
    <property type="entry name" value="Tetratricopeptide repeat domain"/>
    <property type="match status" value="1"/>
</dbReference>
<reference evidence="1" key="1">
    <citation type="journal article" date="2015" name="Proc. Natl. Acad. Sci. U.S.A.">
        <title>Networks of energetic and metabolic interactions define dynamics in microbial communities.</title>
        <authorList>
            <person name="Embree M."/>
            <person name="Liu J.K."/>
            <person name="Al-Bassam M.M."/>
            <person name="Zengler K."/>
        </authorList>
    </citation>
    <scope>NUCLEOTIDE SEQUENCE</scope>
</reference>
<sequence length="621" mass="66027">MRVTLVSTNDCMGGAARCSFRIWEALRHARSEAVLVCLRRSRVRPGVQCAADWLGPDLADALEETWTDLRDRWRGLATDRCVSMVTPPGPGVDIAALPAIAGADVINLHWITWFLGPADIAALGRLGKPLVWTLHDESAFTGGCHYAADCDGFTRDCADCPQVSPEARPTVARALADRQAALGGVPLTVVTTSRWLAGRARASSLFRGTRIEVVPSGLDTGVFLPDASRAAAKRHLGLSPRDRVVLMPASTLHDVRKGAHLADAYLACLAREAAQAPAWGGRLRVVFFGATDRDLSALPVPAGAIAERHEEEALARVYAAGDCLVTLSGHDNLPNVVHEAMSCGTPVAAFDVGGVPEMIEPGRQGVLARAGDVPALANLTARLLADPEGASRMGAAGRQAAVKEYALTVAADRYLRLFQELVDHSRTFAPVVGKKAHPTAFPPGAGDRVKARRDREQAVSRGIARAFALRDAGRHDAALAEVDGLLGAMPGDLELSLVRGGLLVASGQAGQAVGWLSELYARHPDNRVGLARCDALRLAGDAAGALAVVENLAARNPLAPGLHKKRGQAVQAMGGPRQALRHYFTEYRMYRDAHALELARGILKARRQEQGGMDNKQTQGA</sequence>
<dbReference type="InterPro" id="IPR011990">
    <property type="entry name" value="TPR-like_helical_dom_sf"/>
</dbReference>
<evidence type="ECO:0000313" key="1">
    <source>
        <dbReference type="EMBL" id="KUG27284.1"/>
    </source>
</evidence>
<proteinExistence type="predicted"/>
<dbReference type="SUPFAM" id="SSF53756">
    <property type="entry name" value="UDP-Glycosyltransferase/glycogen phosphorylase"/>
    <property type="match status" value="1"/>
</dbReference>
<evidence type="ECO:0008006" key="2">
    <source>
        <dbReference type="Google" id="ProtNLM"/>
    </source>
</evidence>
<name>A0A0W8G269_9ZZZZ</name>
<dbReference type="GO" id="GO:0016757">
    <property type="term" value="F:glycosyltransferase activity"/>
    <property type="evidence" value="ECO:0007669"/>
    <property type="project" value="TreeGrafter"/>
</dbReference>
<accession>A0A0W8G269</accession>
<protein>
    <recommendedName>
        <fullName evidence="2">Glycosyltransferase</fullName>
    </recommendedName>
</protein>
<dbReference type="InterPro" id="IPR050194">
    <property type="entry name" value="Glycosyltransferase_grp1"/>
</dbReference>
<dbReference type="PANTHER" id="PTHR45947:SF3">
    <property type="entry name" value="SULFOQUINOVOSYL TRANSFERASE SQD2"/>
    <property type="match status" value="1"/>
</dbReference>
<dbReference type="Gene3D" id="3.40.50.2000">
    <property type="entry name" value="Glycogen Phosphorylase B"/>
    <property type="match status" value="2"/>
</dbReference>